<dbReference type="GO" id="GO:0015074">
    <property type="term" value="P:DNA integration"/>
    <property type="evidence" value="ECO:0007669"/>
    <property type="project" value="InterPro"/>
</dbReference>
<evidence type="ECO:0000313" key="3">
    <source>
        <dbReference type="EMBL" id="KFD62019.1"/>
    </source>
</evidence>
<dbReference type="GO" id="GO:0003676">
    <property type="term" value="F:nucleic acid binding"/>
    <property type="evidence" value="ECO:0007669"/>
    <property type="project" value="InterPro"/>
</dbReference>
<dbReference type="PANTHER" id="PTHR37984:SF5">
    <property type="entry name" value="PROTEIN NYNRIN-LIKE"/>
    <property type="match status" value="1"/>
</dbReference>
<evidence type="ECO:0000313" key="2">
    <source>
        <dbReference type="EMBL" id="KFD47810.1"/>
    </source>
</evidence>
<dbReference type="Pfam" id="PF00665">
    <property type="entry name" value="rve"/>
    <property type="match status" value="1"/>
</dbReference>
<dbReference type="SUPFAM" id="SSF53098">
    <property type="entry name" value="Ribonuclease H-like"/>
    <property type="match status" value="1"/>
</dbReference>
<evidence type="ECO:0000259" key="1">
    <source>
        <dbReference type="PROSITE" id="PS50994"/>
    </source>
</evidence>
<dbReference type="AlphaFoldDB" id="A0A085LS64"/>
<accession>A0A085LS64</accession>
<dbReference type="PROSITE" id="PS50994">
    <property type="entry name" value="INTEGRASE"/>
    <property type="match status" value="1"/>
</dbReference>
<name>A0A085LS64_9BILA</name>
<evidence type="ECO:0000313" key="4">
    <source>
        <dbReference type="Proteomes" id="UP000030764"/>
    </source>
</evidence>
<dbReference type="InterPro" id="IPR012337">
    <property type="entry name" value="RNaseH-like_sf"/>
</dbReference>
<feature type="domain" description="Integrase catalytic" evidence="1">
    <location>
        <begin position="1"/>
        <end position="119"/>
    </location>
</feature>
<dbReference type="PANTHER" id="PTHR37984">
    <property type="entry name" value="PROTEIN CBG26694"/>
    <property type="match status" value="1"/>
</dbReference>
<dbReference type="InterPro" id="IPR036397">
    <property type="entry name" value="RNaseH_sf"/>
</dbReference>
<protein>
    <recommendedName>
        <fullName evidence="1">Integrase catalytic domain-containing protein</fullName>
    </recommendedName>
</protein>
<dbReference type="EMBL" id="KL367604">
    <property type="protein sequence ID" value="KFD62019.1"/>
    <property type="molecule type" value="Genomic_DNA"/>
</dbReference>
<reference evidence="2 4" key="1">
    <citation type="journal article" date="2014" name="Nat. Genet.">
        <title>Genome and transcriptome of the porcine whipworm Trichuris suis.</title>
        <authorList>
            <person name="Jex A.R."/>
            <person name="Nejsum P."/>
            <person name="Schwarz E.M."/>
            <person name="Hu L."/>
            <person name="Young N.D."/>
            <person name="Hall R.S."/>
            <person name="Korhonen P.K."/>
            <person name="Liao S."/>
            <person name="Thamsborg S."/>
            <person name="Xia J."/>
            <person name="Xu P."/>
            <person name="Wang S."/>
            <person name="Scheerlinck J.P."/>
            <person name="Hofmann A."/>
            <person name="Sternberg P.W."/>
            <person name="Wang J."/>
            <person name="Gasser R.B."/>
        </authorList>
    </citation>
    <scope>NUCLEOTIDE SEQUENCE [LARGE SCALE GENOMIC DNA]</scope>
    <source>
        <strain evidence="3">DCEP-RM93F</strain>
        <strain evidence="2">DCEP-RM93M</strain>
    </source>
</reference>
<proteinExistence type="predicted"/>
<keyword evidence="4" id="KW-1185">Reference proteome</keyword>
<gene>
    <name evidence="2" type="ORF">M513_11290</name>
    <name evidence="3" type="ORF">M514_11290</name>
</gene>
<sequence>MLSKSTTSSATVALLTDLFARFGFPETLVTDNGTQFRASYFEGFCRRNGIQHVCCPPHHPQSNGQVERFVGTFKRSIAKLKEDGTLSEILATFLLRYRTSPNPSIEGLRSPAEMMFGRKLRTDPFAVTSGCCAQVP</sequence>
<dbReference type="Proteomes" id="UP000030764">
    <property type="component" value="Unassembled WGS sequence"/>
</dbReference>
<dbReference type="Proteomes" id="UP000030758">
    <property type="component" value="Unassembled WGS sequence"/>
</dbReference>
<dbReference type="InterPro" id="IPR001584">
    <property type="entry name" value="Integrase_cat-core"/>
</dbReference>
<dbReference type="InterPro" id="IPR050951">
    <property type="entry name" value="Retrovirus_Pol_polyprotein"/>
</dbReference>
<dbReference type="Gene3D" id="3.30.420.10">
    <property type="entry name" value="Ribonuclease H-like superfamily/Ribonuclease H"/>
    <property type="match status" value="1"/>
</dbReference>
<dbReference type="EMBL" id="KL363313">
    <property type="protein sequence ID" value="KFD47810.1"/>
    <property type="molecule type" value="Genomic_DNA"/>
</dbReference>
<organism evidence="2 4">
    <name type="scientific">Trichuris suis</name>
    <name type="common">pig whipworm</name>
    <dbReference type="NCBI Taxonomy" id="68888"/>
    <lineage>
        <taxon>Eukaryota</taxon>
        <taxon>Metazoa</taxon>
        <taxon>Ecdysozoa</taxon>
        <taxon>Nematoda</taxon>
        <taxon>Enoplea</taxon>
        <taxon>Dorylaimia</taxon>
        <taxon>Trichinellida</taxon>
        <taxon>Trichuridae</taxon>
        <taxon>Trichuris</taxon>
    </lineage>
</organism>